<evidence type="ECO:0000313" key="3">
    <source>
        <dbReference type="WBParaSite" id="PSAMB.scaffold12477size2747.g34877.t1"/>
    </source>
</evidence>
<keyword evidence="1" id="KW-0812">Transmembrane</keyword>
<feature type="transmembrane region" description="Helical" evidence="1">
    <location>
        <begin position="6"/>
        <end position="23"/>
    </location>
</feature>
<dbReference type="Proteomes" id="UP000887566">
    <property type="component" value="Unplaced"/>
</dbReference>
<evidence type="ECO:0000256" key="1">
    <source>
        <dbReference type="SAM" id="Phobius"/>
    </source>
</evidence>
<sequence>MIRCSTFTFIAILISVIIAVVTGQYPEDTSPNYTTYYFIGVAVSLVFWISIAVIGYVWGDWSIAACVLVVLFGILGLCCALAMPKRSEGHQI</sequence>
<keyword evidence="1" id="KW-1133">Transmembrane helix</keyword>
<feature type="transmembrane region" description="Helical" evidence="1">
    <location>
        <begin position="35"/>
        <end position="55"/>
    </location>
</feature>
<reference evidence="3" key="1">
    <citation type="submission" date="2022-11" db="UniProtKB">
        <authorList>
            <consortium name="WormBaseParasite"/>
        </authorList>
    </citation>
    <scope>IDENTIFICATION</scope>
</reference>
<organism evidence="2 3">
    <name type="scientific">Plectus sambesii</name>
    <dbReference type="NCBI Taxonomy" id="2011161"/>
    <lineage>
        <taxon>Eukaryota</taxon>
        <taxon>Metazoa</taxon>
        <taxon>Ecdysozoa</taxon>
        <taxon>Nematoda</taxon>
        <taxon>Chromadorea</taxon>
        <taxon>Plectida</taxon>
        <taxon>Plectina</taxon>
        <taxon>Plectoidea</taxon>
        <taxon>Plectidae</taxon>
        <taxon>Plectus</taxon>
    </lineage>
</organism>
<keyword evidence="2" id="KW-1185">Reference proteome</keyword>
<name>A0A914UUF8_9BILA</name>
<accession>A0A914UUF8</accession>
<dbReference type="AlphaFoldDB" id="A0A914UUF8"/>
<keyword evidence="1" id="KW-0472">Membrane</keyword>
<evidence type="ECO:0000313" key="2">
    <source>
        <dbReference type="Proteomes" id="UP000887566"/>
    </source>
</evidence>
<dbReference type="WBParaSite" id="PSAMB.scaffold12477size2747.g34877.t1">
    <property type="protein sequence ID" value="PSAMB.scaffold12477size2747.g34877.t1"/>
    <property type="gene ID" value="PSAMB.scaffold12477size2747.g34877"/>
</dbReference>
<proteinExistence type="predicted"/>
<protein>
    <submittedName>
        <fullName evidence="3">NADH dehydrogenase subunit 6</fullName>
    </submittedName>
</protein>
<feature type="transmembrane region" description="Helical" evidence="1">
    <location>
        <begin position="61"/>
        <end position="83"/>
    </location>
</feature>